<feature type="signal peptide" evidence="16">
    <location>
        <begin position="1"/>
        <end position="31"/>
    </location>
</feature>
<feature type="active site" evidence="13">
    <location>
        <position position="136"/>
    </location>
</feature>
<keyword evidence="9" id="KW-0133">Cell shape</keyword>
<dbReference type="GO" id="GO:0006508">
    <property type="term" value="P:proteolysis"/>
    <property type="evidence" value="ECO:0007669"/>
    <property type="project" value="UniProtKB-KW"/>
</dbReference>
<evidence type="ECO:0000256" key="15">
    <source>
        <dbReference type="RuleBase" id="RU004016"/>
    </source>
</evidence>
<dbReference type="MEROPS" id="S11.005"/>
<evidence type="ECO:0000256" key="5">
    <source>
        <dbReference type="ARBA" id="ARBA00022645"/>
    </source>
</evidence>
<proteinExistence type="inferred from homology"/>
<dbReference type="PANTHER" id="PTHR21581:SF6">
    <property type="entry name" value="TRAFFICKING PROTEIN PARTICLE COMPLEX SUBUNIT 12"/>
    <property type="match status" value="1"/>
</dbReference>
<dbReference type="Proteomes" id="UP000005707">
    <property type="component" value="Unassembled WGS sequence"/>
</dbReference>
<dbReference type="SUPFAM" id="SSF69189">
    <property type="entry name" value="Penicillin-binding protein associated domain"/>
    <property type="match status" value="1"/>
</dbReference>
<evidence type="ECO:0000259" key="17">
    <source>
        <dbReference type="SMART" id="SM00936"/>
    </source>
</evidence>
<dbReference type="SUPFAM" id="SSF56601">
    <property type="entry name" value="beta-lactamase/transpeptidase-like"/>
    <property type="match status" value="1"/>
</dbReference>
<dbReference type="PRINTS" id="PR00725">
    <property type="entry name" value="DADACBPTASE1"/>
</dbReference>
<dbReference type="RefSeq" id="WP_008825765.1">
    <property type="nucleotide sequence ID" value="NZ_AFNU02000003.1"/>
</dbReference>
<dbReference type="eggNOG" id="COG1686">
    <property type="taxonomic scope" value="Bacteria"/>
</dbReference>
<evidence type="ECO:0000256" key="9">
    <source>
        <dbReference type="ARBA" id="ARBA00022960"/>
    </source>
</evidence>
<evidence type="ECO:0000256" key="4">
    <source>
        <dbReference type="ARBA" id="ARBA00012448"/>
    </source>
</evidence>
<keyword evidence="6" id="KW-0645">Protease</keyword>
<comment type="pathway">
    <text evidence="2">Cell wall biogenesis; peptidoglycan biosynthesis.</text>
</comment>
<dbReference type="EC" id="3.4.16.4" evidence="4"/>
<dbReference type="Gene3D" id="2.60.410.10">
    <property type="entry name" value="D-Ala-D-Ala carboxypeptidase, C-terminal domain"/>
    <property type="match status" value="1"/>
</dbReference>
<keyword evidence="10" id="KW-0573">Peptidoglycan synthesis</keyword>
<organism evidence="18 19">
    <name type="scientific">Haloplasma contractile SSD-17B</name>
    <dbReference type="NCBI Taxonomy" id="1033810"/>
    <lineage>
        <taxon>Bacteria</taxon>
        <taxon>Bacillati</taxon>
        <taxon>Mycoplasmatota</taxon>
        <taxon>Mollicutes</taxon>
        <taxon>Haloplasmatales</taxon>
        <taxon>Haloplasmataceae</taxon>
        <taxon>Haloplasma</taxon>
    </lineage>
</organism>
<keyword evidence="7 16" id="KW-0732">Signal</keyword>
<dbReference type="InterPro" id="IPR012907">
    <property type="entry name" value="Peptidase_S11_C"/>
</dbReference>
<dbReference type="InterPro" id="IPR037167">
    <property type="entry name" value="Peptidase_S11_C_sf"/>
</dbReference>
<evidence type="ECO:0000256" key="13">
    <source>
        <dbReference type="PIRSR" id="PIRSR618044-1"/>
    </source>
</evidence>
<evidence type="ECO:0000256" key="2">
    <source>
        <dbReference type="ARBA" id="ARBA00004752"/>
    </source>
</evidence>
<feature type="domain" description="Peptidase S11 D-Ala-D-Ala carboxypeptidase A C-terminal" evidence="17">
    <location>
        <begin position="294"/>
        <end position="383"/>
    </location>
</feature>
<dbReference type="EMBL" id="AFNU02000003">
    <property type="protein sequence ID" value="ERJ12824.1"/>
    <property type="molecule type" value="Genomic_DNA"/>
</dbReference>
<dbReference type="InterPro" id="IPR001967">
    <property type="entry name" value="Peptidase_S11_N"/>
</dbReference>
<dbReference type="FunCoup" id="F7Q1A6">
    <property type="interactions" value="166"/>
</dbReference>
<evidence type="ECO:0000256" key="3">
    <source>
        <dbReference type="ARBA" id="ARBA00007164"/>
    </source>
</evidence>
<comment type="caution">
    <text evidence="18">The sequence shown here is derived from an EMBL/GenBank/DDBJ whole genome shotgun (WGS) entry which is preliminary data.</text>
</comment>
<dbReference type="Gene3D" id="3.40.710.10">
    <property type="entry name" value="DD-peptidase/beta-lactamase superfamily"/>
    <property type="match status" value="1"/>
</dbReference>
<dbReference type="OrthoDB" id="9791132at2"/>
<comment type="catalytic activity">
    <reaction evidence="12">
        <text>Preferential cleavage: (Ac)2-L-Lys-D-Ala-|-D-Ala. Also transpeptidation of peptidyl-alanyl moieties that are N-acyl substituents of D-alanine.</text>
        <dbReference type="EC" id="3.4.16.4"/>
    </reaction>
</comment>
<dbReference type="GO" id="GO:0008360">
    <property type="term" value="P:regulation of cell shape"/>
    <property type="evidence" value="ECO:0007669"/>
    <property type="project" value="UniProtKB-KW"/>
</dbReference>
<evidence type="ECO:0000313" key="18">
    <source>
        <dbReference type="EMBL" id="ERJ12824.1"/>
    </source>
</evidence>
<evidence type="ECO:0000256" key="7">
    <source>
        <dbReference type="ARBA" id="ARBA00022729"/>
    </source>
</evidence>
<feature type="binding site" evidence="14">
    <location>
        <position position="244"/>
    </location>
    <ligand>
        <name>substrate</name>
    </ligand>
</feature>
<name>F7Q1A6_9MOLU</name>
<feature type="active site" description="Proton acceptor" evidence="13">
    <location>
        <position position="79"/>
    </location>
</feature>
<gene>
    <name evidence="18" type="primary">dacF</name>
    <name evidence="18" type="ORF">HLPCO_001164</name>
</gene>
<keyword evidence="5 18" id="KW-0121">Carboxypeptidase</keyword>
<evidence type="ECO:0000256" key="11">
    <source>
        <dbReference type="ARBA" id="ARBA00023316"/>
    </source>
</evidence>
<dbReference type="InterPro" id="IPR015956">
    <property type="entry name" value="Peniciliin-bd_prot_C_sf"/>
</dbReference>
<accession>F7Q1A6</accession>
<feature type="chain" id="PRO_5003366996" description="serine-type D-Ala-D-Ala carboxypeptidase" evidence="16">
    <location>
        <begin position="32"/>
        <end position="401"/>
    </location>
</feature>
<dbReference type="PANTHER" id="PTHR21581">
    <property type="entry name" value="D-ALANYL-D-ALANINE CARBOXYPEPTIDASE"/>
    <property type="match status" value="1"/>
</dbReference>
<dbReference type="InterPro" id="IPR018044">
    <property type="entry name" value="Peptidase_S11"/>
</dbReference>
<protein>
    <recommendedName>
        <fullName evidence="4">serine-type D-Ala-D-Ala carboxypeptidase</fullName>
        <ecNumber evidence="4">3.4.16.4</ecNumber>
    </recommendedName>
</protein>
<keyword evidence="11" id="KW-0961">Cell wall biogenesis/degradation</keyword>
<comment type="function">
    <text evidence="1">Removes C-terminal D-alanyl residues from sugar-peptide cell wall precursors.</text>
</comment>
<dbReference type="SMART" id="SM00936">
    <property type="entry name" value="PBP5_C"/>
    <property type="match status" value="1"/>
</dbReference>
<feature type="active site" description="Acyl-ester intermediate" evidence="13">
    <location>
        <position position="76"/>
    </location>
</feature>
<dbReference type="UniPathway" id="UPA00219"/>
<keyword evidence="8 18" id="KW-0378">Hydrolase</keyword>
<comment type="similarity">
    <text evidence="3 15">Belongs to the peptidase S11 family.</text>
</comment>
<evidence type="ECO:0000256" key="16">
    <source>
        <dbReference type="SAM" id="SignalP"/>
    </source>
</evidence>
<dbReference type="GO" id="GO:0071555">
    <property type="term" value="P:cell wall organization"/>
    <property type="evidence" value="ECO:0007669"/>
    <property type="project" value="UniProtKB-KW"/>
</dbReference>
<dbReference type="STRING" id="1033810.HLPCO_001164"/>
<evidence type="ECO:0000256" key="6">
    <source>
        <dbReference type="ARBA" id="ARBA00022670"/>
    </source>
</evidence>
<dbReference type="Pfam" id="PF00768">
    <property type="entry name" value="Peptidase_S11"/>
    <property type="match status" value="1"/>
</dbReference>
<evidence type="ECO:0000256" key="8">
    <source>
        <dbReference type="ARBA" id="ARBA00022801"/>
    </source>
</evidence>
<evidence type="ECO:0000256" key="10">
    <source>
        <dbReference type="ARBA" id="ARBA00022984"/>
    </source>
</evidence>
<dbReference type="GO" id="GO:0009252">
    <property type="term" value="P:peptidoglycan biosynthetic process"/>
    <property type="evidence" value="ECO:0007669"/>
    <property type="project" value="UniProtKB-UniPathway"/>
</dbReference>
<dbReference type="Pfam" id="PF07943">
    <property type="entry name" value="PBP5_C"/>
    <property type="match status" value="1"/>
</dbReference>
<evidence type="ECO:0000256" key="14">
    <source>
        <dbReference type="PIRSR" id="PIRSR618044-2"/>
    </source>
</evidence>
<keyword evidence="19" id="KW-1185">Reference proteome</keyword>
<dbReference type="GO" id="GO:0009002">
    <property type="term" value="F:serine-type D-Ala-D-Ala carboxypeptidase activity"/>
    <property type="evidence" value="ECO:0007669"/>
    <property type="project" value="UniProtKB-EC"/>
</dbReference>
<reference evidence="18 19" key="2">
    <citation type="journal article" date="2013" name="PLoS ONE">
        <title>INDIGO - INtegrated Data Warehouse of MIcrobial GenOmes with Examples from the Red Sea Extremophiles.</title>
        <authorList>
            <person name="Alam I."/>
            <person name="Antunes A."/>
            <person name="Kamau A.A."/>
            <person name="Ba Alawi W."/>
            <person name="Kalkatawi M."/>
            <person name="Stingl U."/>
            <person name="Bajic V.B."/>
        </authorList>
    </citation>
    <scope>NUCLEOTIDE SEQUENCE [LARGE SCALE GENOMIC DNA]</scope>
    <source>
        <strain evidence="18 19">SSD-17B</strain>
    </source>
</reference>
<evidence type="ECO:0000256" key="1">
    <source>
        <dbReference type="ARBA" id="ARBA00003217"/>
    </source>
</evidence>
<dbReference type="InParanoid" id="F7Q1A6"/>
<dbReference type="InterPro" id="IPR012338">
    <property type="entry name" value="Beta-lactam/transpept-like"/>
</dbReference>
<reference evidence="18 19" key="1">
    <citation type="journal article" date="2011" name="J. Bacteriol.">
        <title>Genome sequence of Haloplasma contractile, an unusual contractile bacterium from a deep-sea anoxic brine lake.</title>
        <authorList>
            <person name="Antunes A."/>
            <person name="Alam I."/>
            <person name="El Dorry H."/>
            <person name="Siam R."/>
            <person name="Robertson A."/>
            <person name="Bajic V.B."/>
            <person name="Stingl U."/>
        </authorList>
    </citation>
    <scope>NUCLEOTIDE SEQUENCE [LARGE SCALE GENOMIC DNA]</scope>
    <source>
        <strain evidence="18 19">SSD-17B</strain>
    </source>
</reference>
<sequence>MKRIKIKKLFVYFLFLMVVNLLGVVSLNALAEEEQNNENNTTVDLAPNSKSAILIDLNTGKVLYEKNSHEQLYPASMTKIMSMHLILEEIEKGNMTWDEVITVSDHAASLGGSQIWLEPNEKMTVEDLFKSVAIASANDSVVALGERVAGSEEMFVKMMNERVKELGLKDTNFMNPHGLTDEDHYSSAYDMSMMARDLLKDHEETVTQYTSLYEDYIREDTDDKFWLVNTNKLVKYYEGIDGLKTGFTPEALYCLTATKRVGNMRLIAVVMGAETSQKRNADIVNLIKYGFSQYEVVDYVDKGVVMDQYENMMMKPNNVDVVTKEPISFLVKKGTEIKDLEQDIEYTIPKNGAKAGDTIGKITIYKDGDPYEVELTVTEDIEKAGIFQLFGRMFKNVIYGE</sequence>
<evidence type="ECO:0000313" key="19">
    <source>
        <dbReference type="Proteomes" id="UP000005707"/>
    </source>
</evidence>
<dbReference type="AlphaFoldDB" id="F7Q1A6"/>
<evidence type="ECO:0000256" key="12">
    <source>
        <dbReference type="ARBA" id="ARBA00034000"/>
    </source>
</evidence>